<name>A0ABV9BTE3_9ACTN</name>
<dbReference type="InterPro" id="IPR029068">
    <property type="entry name" value="Glyas_Bleomycin-R_OHBP_Dase"/>
</dbReference>
<dbReference type="Gene3D" id="3.10.180.10">
    <property type="entry name" value="2,3-Dihydroxybiphenyl 1,2-Dioxygenase, domain 1"/>
    <property type="match status" value="1"/>
</dbReference>
<dbReference type="InterPro" id="IPR037523">
    <property type="entry name" value="VOC_core"/>
</dbReference>
<evidence type="ECO:0000259" key="1">
    <source>
        <dbReference type="PROSITE" id="PS51819"/>
    </source>
</evidence>
<organism evidence="2 3">
    <name type="scientific">Streptomyces ehimensis</name>
    <dbReference type="NCBI Taxonomy" id="68195"/>
    <lineage>
        <taxon>Bacteria</taxon>
        <taxon>Bacillati</taxon>
        <taxon>Actinomycetota</taxon>
        <taxon>Actinomycetes</taxon>
        <taxon>Kitasatosporales</taxon>
        <taxon>Streptomycetaceae</taxon>
        <taxon>Streptomyces</taxon>
    </lineage>
</organism>
<sequence length="135" mass="14929">MPFAPCLSVKDTAASIAFYKELGFDADSSTARPGDDIHMLLHQGEFCAMLYSNADLRNWLPVLADTPIGFAGMFYLGVDDFDAVHDRIAQHAQIVKDTETDHTGQRMFYFRDVDGYVIGINDKAALQASDLGKYA</sequence>
<proteinExistence type="predicted"/>
<keyword evidence="3" id="KW-1185">Reference proteome</keyword>
<dbReference type="SUPFAM" id="SSF54593">
    <property type="entry name" value="Glyoxalase/Bleomycin resistance protein/Dihydroxybiphenyl dioxygenase"/>
    <property type="match status" value="1"/>
</dbReference>
<dbReference type="PANTHER" id="PTHR36503">
    <property type="entry name" value="BLR2520 PROTEIN"/>
    <property type="match status" value="1"/>
</dbReference>
<comment type="caution">
    <text evidence="2">The sequence shown here is derived from an EMBL/GenBank/DDBJ whole genome shotgun (WGS) entry which is preliminary data.</text>
</comment>
<feature type="domain" description="VOC" evidence="1">
    <location>
        <begin position="1"/>
        <end position="123"/>
    </location>
</feature>
<dbReference type="InterPro" id="IPR004360">
    <property type="entry name" value="Glyas_Fos-R_dOase_dom"/>
</dbReference>
<protein>
    <submittedName>
        <fullName evidence="2">VOC family protein</fullName>
    </submittedName>
</protein>
<dbReference type="EMBL" id="JBHSFS010000019">
    <property type="protein sequence ID" value="MFC4517297.1"/>
    <property type="molecule type" value="Genomic_DNA"/>
</dbReference>
<dbReference type="CDD" id="cd06587">
    <property type="entry name" value="VOC"/>
    <property type="match status" value="1"/>
</dbReference>
<accession>A0ABV9BTE3</accession>
<dbReference type="RefSeq" id="WP_417923992.1">
    <property type="nucleotide sequence ID" value="NZ_JBHSFS010000019.1"/>
</dbReference>
<evidence type="ECO:0000313" key="2">
    <source>
        <dbReference type="EMBL" id="MFC4517297.1"/>
    </source>
</evidence>
<gene>
    <name evidence="2" type="ORF">ACFPEN_30840</name>
</gene>
<dbReference type="Proteomes" id="UP001595990">
    <property type="component" value="Unassembled WGS sequence"/>
</dbReference>
<evidence type="ECO:0000313" key="3">
    <source>
        <dbReference type="Proteomes" id="UP001595990"/>
    </source>
</evidence>
<reference evidence="3" key="1">
    <citation type="journal article" date="2019" name="Int. J. Syst. Evol. Microbiol.">
        <title>The Global Catalogue of Microorganisms (GCM) 10K type strain sequencing project: providing services to taxonomists for standard genome sequencing and annotation.</title>
        <authorList>
            <consortium name="The Broad Institute Genomics Platform"/>
            <consortium name="The Broad Institute Genome Sequencing Center for Infectious Disease"/>
            <person name="Wu L."/>
            <person name="Ma J."/>
        </authorList>
    </citation>
    <scope>NUCLEOTIDE SEQUENCE [LARGE SCALE GENOMIC DNA]</scope>
    <source>
        <strain evidence="3">CECT 8064</strain>
    </source>
</reference>
<dbReference type="Pfam" id="PF00903">
    <property type="entry name" value="Glyoxalase"/>
    <property type="match status" value="1"/>
</dbReference>
<dbReference type="PANTHER" id="PTHR36503:SF1">
    <property type="entry name" value="BLR2520 PROTEIN"/>
    <property type="match status" value="1"/>
</dbReference>
<dbReference type="PROSITE" id="PS51819">
    <property type="entry name" value="VOC"/>
    <property type="match status" value="1"/>
</dbReference>